<reference evidence="1" key="1">
    <citation type="submission" date="2023-04" db="EMBL/GenBank/DDBJ databases">
        <title>Draft Genome sequencing of Naganishia species isolated from polar environments using Oxford Nanopore Technology.</title>
        <authorList>
            <person name="Leo P."/>
            <person name="Venkateswaran K."/>
        </authorList>
    </citation>
    <scope>NUCLEOTIDE SEQUENCE</scope>
    <source>
        <strain evidence="1">MNA-CCFEE 5425</strain>
    </source>
</reference>
<gene>
    <name evidence="1" type="ORF">QFC22_005972</name>
</gene>
<name>A0ACC2WPH0_9TREE</name>
<dbReference type="Proteomes" id="UP001243375">
    <property type="component" value="Unassembled WGS sequence"/>
</dbReference>
<evidence type="ECO:0000313" key="1">
    <source>
        <dbReference type="EMBL" id="KAJ9113663.1"/>
    </source>
</evidence>
<comment type="caution">
    <text evidence="1">The sequence shown here is derived from an EMBL/GenBank/DDBJ whole genome shotgun (WGS) entry which is preliminary data.</text>
</comment>
<accession>A0ACC2WPH0</accession>
<sequence length="164" mass="18163">MSAKTDSNTQRWSCADLLSSDATSTDSNPFALIILNQPVTRPDVLQRLWHTAGVKICADGGGNRIHDTFQSFRVAPEEEACDVRESYLPDIIKGDLDSLRPDVQNYYASKGVQIIKDGDEYSTDLQKCIQHVEEMEQAWRFIGPTGSNDIRAIATSQAQKKAGT</sequence>
<organism evidence="1 2">
    <name type="scientific">Naganishia vaughanmartiniae</name>
    <dbReference type="NCBI Taxonomy" id="1424756"/>
    <lineage>
        <taxon>Eukaryota</taxon>
        <taxon>Fungi</taxon>
        <taxon>Dikarya</taxon>
        <taxon>Basidiomycota</taxon>
        <taxon>Agaricomycotina</taxon>
        <taxon>Tremellomycetes</taxon>
        <taxon>Filobasidiales</taxon>
        <taxon>Filobasidiaceae</taxon>
        <taxon>Naganishia</taxon>
    </lineage>
</organism>
<protein>
    <submittedName>
        <fullName evidence="1">Uncharacterized protein</fullName>
    </submittedName>
</protein>
<keyword evidence="2" id="KW-1185">Reference proteome</keyword>
<evidence type="ECO:0000313" key="2">
    <source>
        <dbReference type="Proteomes" id="UP001243375"/>
    </source>
</evidence>
<proteinExistence type="predicted"/>
<dbReference type="EMBL" id="JASBWU010000021">
    <property type="protein sequence ID" value="KAJ9113663.1"/>
    <property type="molecule type" value="Genomic_DNA"/>
</dbReference>